<dbReference type="Gene3D" id="3.30.530.20">
    <property type="match status" value="1"/>
</dbReference>
<proteinExistence type="predicted"/>
<organism evidence="2 3">
    <name type="scientific">Oikopleura dioica</name>
    <name type="common">Tunicate</name>
    <dbReference type="NCBI Taxonomy" id="34765"/>
    <lineage>
        <taxon>Eukaryota</taxon>
        <taxon>Metazoa</taxon>
        <taxon>Chordata</taxon>
        <taxon>Tunicata</taxon>
        <taxon>Appendicularia</taxon>
        <taxon>Copelata</taxon>
        <taxon>Oikopleuridae</taxon>
        <taxon>Oikopleura</taxon>
    </lineage>
</organism>
<dbReference type="InterPro" id="IPR002913">
    <property type="entry name" value="START_lipid-bd_dom"/>
</dbReference>
<dbReference type="Pfam" id="PF01852">
    <property type="entry name" value="START"/>
    <property type="match status" value="1"/>
</dbReference>
<dbReference type="InterPro" id="IPR023393">
    <property type="entry name" value="START-like_dom_sf"/>
</dbReference>
<gene>
    <name evidence="2" type="ORF">OKIOD_LOCUS8481</name>
</gene>
<dbReference type="PROSITE" id="PS50848">
    <property type="entry name" value="START"/>
    <property type="match status" value="1"/>
</dbReference>
<dbReference type="PANTHER" id="PTHR19308:SF39">
    <property type="entry name" value="PHOSPHATIDYLCHOLINE TRANSFER PROTEIN"/>
    <property type="match status" value="1"/>
</dbReference>
<feature type="domain" description="START" evidence="1">
    <location>
        <begin position="17"/>
        <end position="213"/>
    </location>
</feature>
<name>A0ABN7SLG8_OIKDI</name>
<evidence type="ECO:0000259" key="1">
    <source>
        <dbReference type="PROSITE" id="PS50848"/>
    </source>
</evidence>
<evidence type="ECO:0000313" key="2">
    <source>
        <dbReference type="EMBL" id="CAG5100268.1"/>
    </source>
</evidence>
<protein>
    <submittedName>
        <fullName evidence="2">Oidioi.mRNA.OKI2018_I69.XSR.g16923.t1.cds</fullName>
    </submittedName>
</protein>
<dbReference type="SMART" id="SM00234">
    <property type="entry name" value="START"/>
    <property type="match status" value="1"/>
</dbReference>
<dbReference type="SUPFAM" id="SSF55961">
    <property type="entry name" value="Bet v1-like"/>
    <property type="match status" value="1"/>
</dbReference>
<dbReference type="Proteomes" id="UP001158576">
    <property type="component" value="Chromosome XSR"/>
</dbReference>
<dbReference type="EMBL" id="OU015569">
    <property type="protein sequence ID" value="CAG5100268.1"/>
    <property type="molecule type" value="Genomic_DNA"/>
</dbReference>
<accession>A0ABN7SLG8</accession>
<dbReference type="InterPro" id="IPR051213">
    <property type="entry name" value="START_lipid_transfer"/>
</dbReference>
<keyword evidence="3" id="KW-1185">Reference proteome</keyword>
<sequence length="213" mass="24971">MSVHFSAEDFDYPVRELKLGKPESQEWKLFVDKNQIKVYAWLDKETGLFQWKVFGEIEYEPEVVKKTLMDVDYRKKWDSYVAKIEMLESNNNLDIIYWDVKYGIPMVSNRDYVYCREFREVKGEEEEDEYIVILSKTYDSGKELVPPHKNKVRVEGFKQFMVLKKSKNGTKIYMHSIDRPGGKIPSSLINWAAKSGIPNYLGVVAKACQNCPK</sequence>
<dbReference type="PANTHER" id="PTHR19308">
    <property type="entry name" value="PHOSPHATIDYLCHOLINE TRANSFER PROTEIN"/>
    <property type="match status" value="1"/>
</dbReference>
<evidence type="ECO:0000313" key="3">
    <source>
        <dbReference type="Proteomes" id="UP001158576"/>
    </source>
</evidence>
<reference evidence="2 3" key="1">
    <citation type="submission" date="2021-04" db="EMBL/GenBank/DDBJ databases">
        <authorList>
            <person name="Bliznina A."/>
        </authorList>
    </citation>
    <scope>NUCLEOTIDE SEQUENCE [LARGE SCALE GENOMIC DNA]</scope>
</reference>